<reference evidence="1 2" key="1">
    <citation type="journal article" date="2011" name="Environ. Microbiol.">
        <title>Genome of alkaliphilic Bacillus pseudofirmus OF4 reveals adaptations that support the ability to grow in an external pH range from 7.5 to 11.4.</title>
        <authorList>
            <person name="Janto B."/>
            <person name="Ahmed A."/>
            <person name="Ito M."/>
            <person name="Liu J."/>
            <person name="Hicks D.B."/>
            <person name="Pagni S."/>
            <person name="Fackelmayer O.J."/>
            <person name="Smith T.A."/>
            <person name="Earl J."/>
            <person name="Elbourne L.D."/>
            <person name="Hassan K."/>
            <person name="Paulsen I.T."/>
            <person name="Kolsto A.B."/>
            <person name="Tourasse N.J."/>
            <person name="Ehrlich G.D."/>
            <person name="Boissy R."/>
            <person name="Ivey D.M."/>
            <person name="Li G."/>
            <person name="Xue Y."/>
            <person name="Ma Y."/>
            <person name="Hu F.Z."/>
            <person name="Krulwich T.A."/>
        </authorList>
    </citation>
    <scope>NUCLEOTIDE SEQUENCE [LARGE SCALE GENOMIC DNA]</scope>
    <source>
        <strain evidence="2">ATCC BAA-2126 / JCM 17055 / OF4</strain>
    </source>
</reference>
<sequence>MKGGIIMQRFMGPPLGPVPLQPAMYSAANFMQQAPMLSGAASSFAPYAPQAGGIARGIGGLSAAGRGGGLLARLFGGGATQALGGAGGIGRAAAGASGTMNFTTILQNTQRVLGLTQQVVPMVQQYGPLIRNMPAIWRIMRSNDTPSTAAQEAAGVPTNIAPQTIPSAAQTAGTLPVNSSGPNVTTASINRVRRPRPINHTAQGLPAPKLYI</sequence>
<keyword evidence="2" id="KW-1185">Reference proteome</keyword>
<dbReference type="HOGENOM" id="CLU_1465450_0_0_9"/>
<dbReference type="eggNOG" id="ENOG50336QF">
    <property type="taxonomic scope" value="Bacteria"/>
</dbReference>
<accession>D3FY45</accession>
<dbReference type="Proteomes" id="UP000001544">
    <property type="component" value="Chromosome"/>
</dbReference>
<evidence type="ECO:0008006" key="3">
    <source>
        <dbReference type="Google" id="ProtNLM"/>
    </source>
</evidence>
<dbReference type="KEGG" id="bpf:BpOF4_13765"/>
<dbReference type="STRING" id="398511.BpOF4_13765"/>
<protein>
    <recommendedName>
        <fullName evidence="3">YqfQ-like protein</fullName>
    </recommendedName>
</protein>
<dbReference type="InterPro" id="IPR025571">
    <property type="entry name" value="YqfQ"/>
</dbReference>
<evidence type="ECO:0000313" key="2">
    <source>
        <dbReference type="Proteomes" id="UP000001544"/>
    </source>
</evidence>
<dbReference type="Pfam" id="PF14181">
    <property type="entry name" value="YqfQ"/>
    <property type="match status" value="1"/>
</dbReference>
<dbReference type="AlphaFoldDB" id="D3FY45"/>
<organism evidence="1 2">
    <name type="scientific">Alkalihalophilus pseudofirmus (strain ATCC BAA-2126 / JCM 17055 / OF4)</name>
    <name type="common">Bacillus pseudofirmus</name>
    <dbReference type="NCBI Taxonomy" id="398511"/>
    <lineage>
        <taxon>Bacteria</taxon>
        <taxon>Bacillati</taxon>
        <taxon>Bacillota</taxon>
        <taxon>Bacilli</taxon>
        <taxon>Bacillales</taxon>
        <taxon>Bacillaceae</taxon>
        <taxon>Alkalihalophilus</taxon>
    </lineage>
</organism>
<gene>
    <name evidence="1" type="ordered locus">BpOF4_13765</name>
</gene>
<name>D3FY45_ALKPO</name>
<dbReference type="EMBL" id="CP001878">
    <property type="protein sequence ID" value="ADC50804.1"/>
    <property type="molecule type" value="Genomic_DNA"/>
</dbReference>
<evidence type="ECO:0000313" key="1">
    <source>
        <dbReference type="EMBL" id="ADC50804.1"/>
    </source>
</evidence>
<proteinExistence type="predicted"/>